<dbReference type="Proteomes" id="UP000054770">
    <property type="component" value="Unassembled WGS sequence"/>
</dbReference>
<dbReference type="AlphaFoldDB" id="A0A158K2G3"/>
<dbReference type="GO" id="GO:0003824">
    <property type="term" value="F:catalytic activity"/>
    <property type="evidence" value="ECO:0007669"/>
    <property type="project" value="InterPro"/>
</dbReference>
<dbReference type="OrthoDB" id="8901487at2"/>
<gene>
    <name evidence="1" type="ORF">AWB68_04672</name>
</gene>
<dbReference type="Gene3D" id="2.70.98.10">
    <property type="match status" value="1"/>
</dbReference>
<proteinExistence type="predicted"/>
<organism evidence="1 2">
    <name type="scientific">Caballeronia choica</name>
    <dbReference type="NCBI Taxonomy" id="326476"/>
    <lineage>
        <taxon>Bacteria</taxon>
        <taxon>Pseudomonadati</taxon>
        <taxon>Pseudomonadota</taxon>
        <taxon>Betaproteobacteria</taxon>
        <taxon>Burkholderiales</taxon>
        <taxon>Burkholderiaceae</taxon>
        <taxon>Caballeronia</taxon>
    </lineage>
</organism>
<protein>
    <recommendedName>
        <fullName evidence="3">Aldose 1-epimerase</fullName>
    </recommendedName>
</protein>
<comment type="caution">
    <text evidence="1">The sequence shown here is derived from an EMBL/GenBank/DDBJ whole genome shotgun (WGS) entry which is preliminary data.</text>
</comment>
<dbReference type="GO" id="GO:0030246">
    <property type="term" value="F:carbohydrate binding"/>
    <property type="evidence" value="ECO:0007669"/>
    <property type="project" value="InterPro"/>
</dbReference>
<dbReference type="RefSeq" id="WP_125483012.1">
    <property type="nucleotide sequence ID" value="NZ_FCON02000058.1"/>
</dbReference>
<dbReference type="SUPFAM" id="SSF74650">
    <property type="entry name" value="Galactose mutarotase-like"/>
    <property type="match status" value="1"/>
</dbReference>
<name>A0A158K2G3_9BURK</name>
<evidence type="ECO:0000313" key="2">
    <source>
        <dbReference type="Proteomes" id="UP000054770"/>
    </source>
</evidence>
<reference evidence="1" key="1">
    <citation type="submission" date="2016-01" db="EMBL/GenBank/DDBJ databases">
        <authorList>
            <person name="Peeters C."/>
        </authorList>
    </citation>
    <scope>NUCLEOTIDE SEQUENCE [LARGE SCALE GENOMIC DNA]</scope>
    <source>
        <strain evidence="1">LMG 22940</strain>
    </source>
</reference>
<accession>A0A158K2G3</accession>
<sequence>MNAITRWTLKWEHGEATIQSLGGMLGPVRFELGGGQGISPLHVAPWGDDARWPGLMRALRGEWPCLPFGTAQPPTGLTQDFELKKSSDDWNHGYGSNHPWQLVDQTSHALRLRIDYPENGEIESLERVIKANPDAPMLDVSLTVRVRREVVLPIALHPTFAVPVEGVEILGCPHQAIHSYPAPVEPGVSRILPDHTATSLTALPTGTGSLDVTLLPLKVATEEILQIAGCQPPFVLRYAASGADVLLDWNAEELPDALLWISNGGRTNAPWCGKNFALGVEPANSFFDLGRVVVPPANHPLATRSGLRFLVGKPRIIRYRISVRAM</sequence>
<dbReference type="InterPro" id="IPR014718">
    <property type="entry name" value="GH-type_carb-bd"/>
</dbReference>
<evidence type="ECO:0008006" key="3">
    <source>
        <dbReference type="Google" id="ProtNLM"/>
    </source>
</evidence>
<keyword evidence="2" id="KW-1185">Reference proteome</keyword>
<evidence type="ECO:0000313" key="1">
    <source>
        <dbReference type="EMBL" id="SAL74923.1"/>
    </source>
</evidence>
<dbReference type="InterPro" id="IPR011013">
    <property type="entry name" value="Gal_mutarotase_sf_dom"/>
</dbReference>
<dbReference type="GO" id="GO:0005975">
    <property type="term" value="P:carbohydrate metabolic process"/>
    <property type="evidence" value="ECO:0007669"/>
    <property type="project" value="InterPro"/>
</dbReference>
<dbReference type="EMBL" id="FCON02000058">
    <property type="protein sequence ID" value="SAL74923.1"/>
    <property type="molecule type" value="Genomic_DNA"/>
</dbReference>